<keyword evidence="1" id="KW-0378">Hydrolase</keyword>
<dbReference type="EC" id="3.8.1.2" evidence="1"/>
<evidence type="ECO:0000313" key="1">
    <source>
        <dbReference type="EMBL" id="NYD33541.1"/>
    </source>
</evidence>
<dbReference type="RefSeq" id="WP_179729566.1">
    <property type="nucleotide sequence ID" value="NZ_BAABEF010000001.1"/>
</dbReference>
<protein>
    <submittedName>
        <fullName evidence="1">2-haloacid dehalogenase</fullName>
        <ecNumber evidence="1">3.8.1.2</ecNumber>
    </submittedName>
</protein>
<dbReference type="SFLD" id="SFLDS00003">
    <property type="entry name" value="Haloacid_Dehalogenase"/>
    <property type="match status" value="1"/>
</dbReference>
<dbReference type="AlphaFoldDB" id="A0A852RJ67"/>
<dbReference type="GO" id="GO:0018784">
    <property type="term" value="F:(S)-2-haloacid dehalogenase activity"/>
    <property type="evidence" value="ECO:0007669"/>
    <property type="project" value="UniProtKB-EC"/>
</dbReference>
<comment type="caution">
    <text evidence="1">The sequence shown here is derived from an EMBL/GenBank/DDBJ whole genome shotgun (WGS) entry which is preliminary data.</text>
</comment>
<sequence length="210" mass="22654">MHRDPTPTTAVVGVVWDLGNVLIDWRPLDAVAAGVGEAEAHRFLTEFDFGSWNHACDAGRPWAEALAELDRTHPEWSAHARAYHRNFAAALTELPASVAVVRDLHAAGVPQCGLTNWSHELYHAHAAGRFELLDLLDHVVVSGTEGIAKPDPRIYLLAAQRSGLAPQQLVFVDDKASNVEAARTVGMAGIVFTDACSLREELVTLGLAPA</sequence>
<dbReference type="InterPro" id="IPR036412">
    <property type="entry name" value="HAD-like_sf"/>
</dbReference>
<name>A0A852RJ67_9ACTN</name>
<dbReference type="Pfam" id="PF00702">
    <property type="entry name" value="Hydrolase"/>
    <property type="match status" value="1"/>
</dbReference>
<proteinExistence type="predicted"/>
<organism evidence="1 2">
    <name type="scientific">Nocardioides kongjuensis</name>
    <dbReference type="NCBI Taxonomy" id="349522"/>
    <lineage>
        <taxon>Bacteria</taxon>
        <taxon>Bacillati</taxon>
        <taxon>Actinomycetota</taxon>
        <taxon>Actinomycetes</taxon>
        <taxon>Propionibacteriales</taxon>
        <taxon>Nocardioidaceae</taxon>
        <taxon>Nocardioides</taxon>
    </lineage>
</organism>
<dbReference type="InterPro" id="IPR006439">
    <property type="entry name" value="HAD-SF_hydro_IA"/>
</dbReference>
<dbReference type="PANTHER" id="PTHR43611">
    <property type="entry name" value="ALPHA-D-GLUCOSE 1-PHOSPHATE PHOSPHATASE"/>
    <property type="match status" value="1"/>
</dbReference>
<dbReference type="PRINTS" id="PR00413">
    <property type="entry name" value="HADHALOGNASE"/>
</dbReference>
<dbReference type="CDD" id="cd02603">
    <property type="entry name" value="HAD_sEH-N_like"/>
    <property type="match status" value="1"/>
</dbReference>
<dbReference type="PANTHER" id="PTHR43611:SF3">
    <property type="entry name" value="FLAVIN MONONUCLEOTIDE HYDROLASE 1, CHLOROPLATIC"/>
    <property type="match status" value="1"/>
</dbReference>
<dbReference type="NCBIfam" id="TIGR01509">
    <property type="entry name" value="HAD-SF-IA-v3"/>
    <property type="match status" value="1"/>
</dbReference>
<dbReference type="Gene3D" id="3.40.50.1000">
    <property type="entry name" value="HAD superfamily/HAD-like"/>
    <property type="match status" value="1"/>
</dbReference>
<evidence type="ECO:0000313" key="2">
    <source>
        <dbReference type="Proteomes" id="UP000582231"/>
    </source>
</evidence>
<dbReference type="SUPFAM" id="SSF56784">
    <property type="entry name" value="HAD-like"/>
    <property type="match status" value="1"/>
</dbReference>
<reference evidence="1 2" key="1">
    <citation type="submission" date="2020-07" db="EMBL/GenBank/DDBJ databases">
        <title>Sequencing the genomes of 1000 actinobacteria strains.</title>
        <authorList>
            <person name="Klenk H.-P."/>
        </authorList>
    </citation>
    <scope>NUCLEOTIDE SEQUENCE [LARGE SCALE GENOMIC DNA]</scope>
    <source>
        <strain evidence="1 2">DSM 19082</strain>
    </source>
</reference>
<accession>A0A852RJ67</accession>
<gene>
    <name evidence="1" type="ORF">BJ958_005087</name>
</gene>
<dbReference type="EMBL" id="JACCBF010000001">
    <property type="protein sequence ID" value="NYD33541.1"/>
    <property type="molecule type" value="Genomic_DNA"/>
</dbReference>
<dbReference type="SFLD" id="SFLDG01129">
    <property type="entry name" value="C1.5:_HAD__Beta-PGM__Phosphata"/>
    <property type="match status" value="1"/>
</dbReference>
<dbReference type="InterPro" id="IPR023214">
    <property type="entry name" value="HAD_sf"/>
</dbReference>
<dbReference type="Proteomes" id="UP000582231">
    <property type="component" value="Unassembled WGS sequence"/>
</dbReference>
<keyword evidence="2" id="KW-1185">Reference proteome</keyword>